<proteinExistence type="predicted"/>
<evidence type="ECO:0000256" key="1">
    <source>
        <dbReference type="SAM" id="MobiDB-lite"/>
    </source>
</evidence>
<gene>
    <name evidence="2" type="ORF">PMAYCL1PPCAC_09698</name>
</gene>
<organism evidence="2 3">
    <name type="scientific">Pristionchus mayeri</name>
    <dbReference type="NCBI Taxonomy" id="1317129"/>
    <lineage>
        <taxon>Eukaryota</taxon>
        <taxon>Metazoa</taxon>
        <taxon>Ecdysozoa</taxon>
        <taxon>Nematoda</taxon>
        <taxon>Chromadorea</taxon>
        <taxon>Rhabditida</taxon>
        <taxon>Rhabditina</taxon>
        <taxon>Diplogasteromorpha</taxon>
        <taxon>Diplogasteroidea</taxon>
        <taxon>Neodiplogasteridae</taxon>
        <taxon>Pristionchus</taxon>
    </lineage>
</organism>
<reference evidence="3" key="1">
    <citation type="submission" date="2022-10" db="EMBL/GenBank/DDBJ databases">
        <title>Genome assembly of Pristionchus species.</title>
        <authorList>
            <person name="Yoshida K."/>
            <person name="Sommer R.J."/>
        </authorList>
    </citation>
    <scope>NUCLEOTIDE SEQUENCE [LARGE SCALE GENOMIC DNA]</scope>
    <source>
        <strain evidence="3">RS5460</strain>
    </source>
</reference>
<dbReference type="Proteomes" id="UP001328107">
    <property type="component" value="Unassembled WGS sequence"/>
</dbReference>
<feature type="compositionally biased region" description="Low complexity" evidence="1">
    <location>
        <begin position="76"/>
        <end position="90"/>
    </location>
</feature>
<feature type="non-terminal residue" evidence="2">
    <location>
        <position position="230"/>
    </location>
</feature>
<comment type="caution">
    <text evidence="2">The sequence shown here is derived from an EMBL/GenBank/DDBJ whole genome shotgun (WGS) entry which is preliminary data.</text>
</comment>
<keyword evidence="3" id="KW-1185">Reference proteome</keyword>
<dbReference type="AlphaFoldDB" id="A0AAN4ZE08"/>
<protein>
    <submittedName>
        <fullName evidence="2">Uncharacterized protein</fullName>
    </submittedName>
</protein>
<evidence type="ECO:0000313" key="2">
    <source>
        <dbReference type="EMBL" id="GMR39503.1"/>
    </source>
</evidence>
<sequence length="230" mass="22642">MWQQKQEMSIFFPERNTPLARRLISGGGAGRRAVVARSLASVASVLSARSGSSVLSGLSSASRGSGLARLSVASGVSGASVGSSGSLRSGRSGGSGAASGRGLSADVSVTSGVSGLSIVSGSSVLSGRSGRSGGSDSARAASVSGLPLLSVNLGGAVRVELGELSSEGSGAGTAVLELVLEGGLHYLHVHAEHGDGDDCRESGDSGDCHSEEGELLHGFDLAIGLRHGFP</sequence>
<name>A0AAN4ZE08_9BILA</name>
<accession>A0AAN4ZE08</accession>
<evidence type="ECO:0000313" key="3">
    <source>
        <dbReference type="Proteomes" id="UP001328107"/>
    </source>
</evidence>
<feature type="region of interest" description="Disordered" evidence="1">
    <location>
        <begin position="76"/>
        <end position="101"/>
    </location>
</feature>
<dbReference type="EMBL" id="BTRK01000002">
    <property type="protein sequence ID" value="GMR39503.1"/>
    <property type="molecule type" value="Genomic_DNA"/>
</dbReference>